<dbReference type="OrthoDB" id="659569at2"/>
<dbReference type="CDD" id="cd06171">
    <property type="entry name" value="Sigma70_r4"/>
    <property type="match status" value="1"/>
</dbReference>
<dbReference type="Gene3D" id="1.10.1740.10">
    <property type="match status" value="1"/>
</dbReference>
<dbReference type="InterPro" id="IPR007627">
    <property type="entry name" value="RNA_pol_sigma70_r2"/>
</dbReference>
<dbReference type="PANTHER" id="PTHR43133:SF46">
    <property type="entry name" value="RNA POLYMERASE SIGMA-70 FACTOR ECF SUBFAMILY"/>
    <property type="match status" value="1"/>
</dbReference>
<dbReference type="InterPro" id="IPR014284">
    <property type="entry name" value="RNA_pol_sigma-70_dom"/>
</dbReference>
<protein>
    <submittedName>
        <fullName evidence="7">RNA polymerase sigma-70 factor (ECF subfamily)</fullName>
    </submittedName>
</protein>
<keyword evidence="3" id="KW-0731">Sigma factor</keyword>
<dbReference type="InterPro" id="IPR013325">
    <property type="entry name" value="RNA_pol_sigma_r2"/>
</dbReference>
<gene>
    <name evidence="7" type="ORF">DFQ12_1858</name>
</gene>
<dbReference type="InterPro" id="IPR013249">
    <property type="entry name" value="RNA_pol_sigma70_r4_t2"/>
</dbReference>
<feature type="domain" description="RNA polymerase sigma factor 70 region 4 type 2" evidence="6">
    <location>
        <begin position="119"/>
        <end position="169"/>
    </location>
</feature>
<evidence type="ECO:0000256" key="4">
    <source>
        <dbReference type="ARBA" id="ARBA00023163"/>
    </source>
</evidence>
<dbReference type="GO" id="GO:0006352">
    <property type="term" value="P:DNA-templated transcription initiation"/>
    <property type="evidence" value="ECO:0007669"/>
    <property type="project" value="InterPro"/>
</dbReference>
<dbReference type="GO" id="GO:0003677">
    <property type="term" value="F:DNA binding"/>
    <property type="evidence" value="ECO:0007669"/>
    <property type="project" value="InterPro"/>
</dbReference>
<dbReference type="InterPro" id="IPR036388">
    <property type="entry name" value="WH-like_DNA-bd_sf"/>
</dbReference>
<sequence length="192" mass="22702">MRRSTIVDNAKETVELDISALYHQYWESLFKQMMRILLDEDEAADVVQQTFLDLLEMKEKIPEIKSVKSFLFIMGRNLAFKKLRRKLVNDTYRDFYASQYKEASSLIEEWIVFKELDDLIEKEIGKLPNKMKEIFILSRHAEMSYSEIAKKLNISDKTVKKQISNALKLIRLKVDKDYQPLLLAILLTDLLF</sequence>
<proteinExistence type="inferred from homology"/>
<dbReference type="Pfam" id="PF08281">
    <property type="entry name" value="Sigma70_r4_2"/>
    <property type="match status" value="1"/>
</dbReference>
<comment type="caution">
    <text evidence="7">The sequence shown here is derived from an EMBL/GenBank/DDBJ whole genome shotgun (WGS) entry which is preliminary data.</text>
</comment>
<keyword evidence="2" id="KW-0805">Transcription regulation</keyword>
<dbReference type="PANTHER" id="PTHR43133">
    <property type="entry name" value="RNA POLYMERASE ECF-TYPE SIGMA FACTO"/>
    <property type="match status" value="1"/>
</dbReference>
<evidence type="ECO:0000259" key="6">
    <source>
        <dbReference type="Pfam" id="PF08281"/>
    </source>
</evidence>
<dbReference type="SUPFAM" id="SSF88946">
    <property type="entry name" value="Sigma2 domain of RNA polymerase sigma factors"/>
    <property type="match status" value="1"/>
</dbReference>
<evidence type="ECO:0000256" key="2">
    <source>
        <dbReference type="ARBA" id="ARBA00023015"/>
    </source>
</evidence>
<keyword evidence="4" id="KW-0804">Transcription</keyword>
<dbReference type="NCBIfam" id="TIGR02985">
    <property type="entry name" value="Sig70_bacteroi1"/>
    <property type="match status" value="1"/>
</dbReference>
<evidence type="ECO:0000256" key="1">
    <source>
        <dbReference type="ARBA" id="ARBA00010641"/>
    </source>
</evidence>
<accession>A0A420BJM7</accession>
<dbReference type="InterPro" id="IPR014327">
    <property type="entry name" value="RNA_pol_sigma70_bacteroid"/>
</dbReference>
<evidence type="ECO:0000256" key="3">
    <source>
        <dbReference type="ARBA" id="ARBA00023082"/>
    </source>
</evidence>
<dbReference type="GO" id="GO:0016987">
    <property type="term" value="F:sigma factor activity"/>
    <property type="evidence" value="ECO:0007669"/>
    <property type="project" value="UniProtKB-KW"/>
</dbReference>
<dbReference type="InterPro" id="IPR013324">
    <property type="entry name" value="RNA_pol_sigma_r3/r4-like"/>
</dbReference>
<dbReference type="RefSeq" id="WP_120258589.1">
    <property type="nucleotide sequence ID" value="NZ_RAPY01000001.1"/>
</dbReference>
<reference evidence="7 8" key="1">
    <citation type="submission" date="2018-09" db="EMBL/GenBank/DDBJ databases">
        <title>Genomic Encyclopedia of Type Strains, Phase III (KMG-III): the genomes of soil and plant-associated and newly described type strains.</title>
        <authorList>
            <person name="Whitman W."/>
        </authorList>
    </citation>
    <scope>NUCLEOTIDE SEQUENCE [LARGE SCALE GENOMIC DNA]</scope>
    <source>
        <strain evidence="7 8">CECT 7938</strain>
    </source>
</reference>
<comment type="similarity">
    <text evidence="1">Belongs to the sigma-70 factor family. ECF subfamily.</text>
</comment>
<dbReference type="SUPFAM" id="SSF88659">
    <property type="entry name" value="Sigma3 and sigma4 domains of RNA polymerase sigma factors"/>
    <property type="match status" value="1"/>
</dbReference>
<dbReference type="AlphaFoldDB" id="A0A420BJM7"/>
<organism evidence="7 8">
    <name type="scientific">Sphingobacterium detergens</name>
    <dbReference type="NCBI Taxonomy" id="1145106"/>
    <lineage>
        <taxon>Bacteria</taxon>
        <taxon>Pseudomonadati</taxon>
        <taxon>Bacteroidota</taxon>
        <taxon>Sphingobacteriia</taxon>
        <taxon>Sphingobacteriales</taxon>
        <taxon>Sphingobacteriaceae</taxon>
        <taxon>Sphingobacterium</taxon>
    </lineage>
</organism>
<dbReference type="NCBIfam" id="TIGR02937">
    <property type="entry name" value="sigma70-ECF"/>
    <property type="match status" value="1"/>
</dbReference>
<dbReference type="Proteomes" id="UP000286246">
    <property type="component" value="Unassembled WGS sequence"/>
</dbReference>
<evidence type="ECO:0000313" key="8">
    <source>
        <dbReference type="Proteomes" id="UP000286246"/>
    </source>
</evidence>
<evidence type="ECO:0000259" key="5">
    <source>
        <dbReference type="Pfam" id="PF04542"/>
    </source>
</evidence>
<dbReference type="Pfam" id="PF04542">
    <property type="entry name" value="Sigma70_r2"/>
    <property type="match status" value="1"/>
</dbReference>
<dbReference type="InterPro" id="IPR039425">
    <property type="entry name" value="RNA_pol_sigma-70-like"/>
</dbReference>
<feature type="domain" description="RNA polymerase sigma-70 region 2" evidence="5">
    <location>
        <begin position="21"/>
        <end position="86"/>
    </location>
</feature>
<dbReference type="Gene3D" id="1.10.10.10">
    <property type="entry name" value="Winged helix-like DNA-binding domain superfamily/Winged helix DNA-binding domain"/>
    <property type="match status" value="1"/>
</dbReference>
<name>A0A420BJM7_SPHD1</name>
<keyword evidence="8" id="KW-1185">Reference proteome</keyword>
<dbReference type="EMBL" id="RAPY01000001">
    <property type="protein sequence ID" value="RKE56984.1"/>
    <property type="molecule type" value="Genomic_DNA"/>
</dbReference>
<evidence type="ECO:0000313" key="7">
    <source>
        <dbReference type="EMBL" id="RKE56984.1"/>
    </source>
</evidence>